<reference evidence="1 2" key="1">
    <citation type="submission" date="2022-06" db="EMBL/GenBank/DDBJ databases">
        <title>Actinoplanes abujensis sp. nov., isolated from Nigerian arid soil.</title>
        <authorList>
            <person name="Ding P."/>
        </authorList>
    </citation>
    <scope>NUCLEOTIDE SEQUENCE [LARGE SCALE GENOMIC DNA]</scope>
    <source>
        <strain evidence="2">TRM88002</strain>
    </source>
</reference>
<evidence type="ECO:0000313" key="2">
    <source>
        <dbReference type="Proteomes" id="UP001523216"/>
    </source>
</evidence>
<comment type="caution">
    <text evidence="1">The sequence shown here is derived from an EMBL/GenBank/DDBJ whole genome shotgun (WGS) entry which is preliminary data.</text>
</comment>
<sequence length="83" mass="8599">MRSDDLVPLVVPSSAPVLGYRKGVVIAWDGVTFANTVQVGSTVLTNLPVLNLADSADIVPGDSVGILTFGSSWAVLGRFTVPT</sequence>
<gene>
    <name evidence="1" type="ORF">LXN57_22745</name>
</gene>
<proteinExistence type="predicted"/>
<dbReference type="RefSeq" id="WP_251800194.1">
    <property type="nucleotide sequence ID" value="NZ_JAMQOL010000031.1"/>
</dbReference>
<protein>
    <submittedName>
        <fullName evidence="1">Uncharacterized protein</fullName>
    </submittedName>
</protein>
<organism evidence="1 2">
    <name type="scientific">Paractinoplanes hotanensis</name>
    <dbReference type="NCBI Taxonomy" id="2906497"/>
    <lineage>
        <taxon>Bacteria</taxon>
        <taxon>Bacillati</taxon>
        <taxon>Actinomycetota</taxon>
        <taxon>Actinomycetes</taxon>
        <taxon>Micromonosporales</taxon>
        <taxon>Micromonosporaceae</taxon>
        <taxon>Paractinoplanes</taxon>
    </lineage>
</organism>
<dbReference type="Proteomes" id="UP001523216">
    <property type="component" value="Unassembled WGS sequence"/>
</dbReference>
<dbReference type="EMBL" id="JAMQOL010000031">
    <property type="protein sequence ID" value="MCM4080404.1"/>
    <property type="molecule type" value="Genomic_DNA"/>
</dbReference>
<name>A0ABT0Y513_9ACTN</name>
<evidence type="ECO:0000313" key="1">
    <source>
        <dbReference type="EMBL" id="MCM4080404.1"/>
    </source>
</evidence>
<keyword evidence="2" id="KW-1185">Reference proteome</keyword>
<accession>A0ABT0Y513</accession>